<dbReference type="PROSITE" id="PS51158">
    <property type="entry name" value="ALPHA_KINASE"/>
    <property type="match status" value="1"/>
</dbReference>
<dbReference type="EMBL" id="JABBWK010000004">
    <property type="protein sequence ID" value="KAG1906484.1"/>
    <property type="molecule type" value="Genomic_DNA"/>
</dbReference>
<feature type="compositionally biased region" description="Polar residues" evidence="4">
    <location>
        <begin position="231"/>
        <end position="246"/>
    </location>
</feature>
<evidence type="ECO:0000313" key="7">
    <source>
        <dbReference type="Proteomes" id="UP001195769"/>
    </source>
</evidence>
<evidence type="ECO:0000313" key="6">
    <source>
        <dbReference type="EMBL" id="KAG1906484.1"/>
    </source>
</evidence>
<evidence type="ECO:0000256" key="2">
    <source>
        <dbReference type="ARBA" id="ARBA00022679"/>
    </source>
</evidence>
<dbReference type="GO" id="GO:0004674">
    <property type="term" value="F:protein serine/threonine kinase activity"/>
    <property type="evidence" value="ECO:0007669"/>
    <property type="project" value="UniProtKB-KW"/>
</dbReference>
<feature type="region of interest" description="Disordered" evidence="4">
    <location>
        <begin position="581"/>
        <end position="602"/>
    </location>
</feature>
<dbReference type="Pfam" id="PF02816">
    <property type="entry name" value="Alpha_kinase"/>
    <property type="match status" value="1"/>
</dbReference>
<accession>A0AAD4EK59</accession>
<keyword evidence="1" id="KW-0723">Serine/threonine-protein kinase</keyword>
<gene>
    <name evidence="6" type="ORF">F5891DRAFT_1181895</name>
</gene>
<dbReference type="GeneID" id="64660380"/>
<feature type="domain" description="Alpha-type protein kinase" evidence="5">
    <location>
        <begin position="308"/>
        <end position="578"/>
    </location>
</feature>
<evidence type="ECO:0000256" key="4">
    <source>
        <dbReference type="SAM" id="MobiDB-lite"/>
    </source>
</evidence>
<reference evidence="6" key="1">
    <citation type="journal article" date="2020" name="New Phytol.">
        <title>Comparative genomics reveals dynamic genome evolution in host specialist ectomycorrhizal fungi.</title>
        <authorList>
            <person name="Lofgren L.A."/>
            <person name="Nguyen N.H."/>
            <person name="Vilgalys R."/>
            <person name="Ruytinx J."/>
            <person name="Liao H.L."/>
            <person name="Branco S."/>
            <person name="Kuo A."/>
            <person name="LaButti K."/>
            <person name="Lipzen A."/>
            <person name="Andreopoulos W."/>
            <person name="Pangilinan J."/>
            <person name="Riley R."/>
            <person name="Hundley H."/>
            <person name="Na H."/>
            <person name="Barry K."/>
            <person name="Grigoriev I.V."/>
            <person name="Stajich J.E."/>
            <person name="Kennedy P.G."/>
        </authorList>
    </citation>
    <scope>NUCLEOTIDE SEQUENCE</scope>
    <source>
        <strain evidence="6">FC203</strain>
    </source>
</reference>
<protein>
    <recommendedName>
        <fullName evidence="5">Alpha-type protein kinase domain-containing protein</fullName>
    </recommendedName>
</protein>
<keyword evidence="3" id="KW-0418">Kinase</keyword>
<evidence type="ECO:0000256" key="3">
    <source>
        <dbReference type="ARBA" id="ARBA00022777"/>
    </source>
</evidence>
<comment type="caution">
    <text evidence="6">The sequence shown here is derived from an EMBL/GenBank/DDBJ whole genome shotgun (WGS) entry which is preliminary data.</text>
</comment>
<evidence type="ECO:0000259" key="5">
    <source>
        <dbReference type="PROSITE" id="PS51158"/>
    </source>
</evidence>
<keyword evidence="2" id="KW-0808">Transferase</keyword>
<feature type="region of interest" description="Disordered" evidence="4">
    <location>
        <begin position="231"/>
        <end position="290"/>
    </location>
</feature>
<name>A0AAD4EK59_9AGAM</name>
<dbReference type="GO" id="GO:0005524">
    <property type="term" value="F:ATP binding"/>
    <property type="evidence" value="ECO:0007669"/>
    <property type="project" value="InterPro"/>
</dbReference>
<proteinExistence type="predicted"/>
<sequence>MCPASATHSAGPDITVPSSWGQPQDMAHAHRSSGASGYSENHAHYGAQREHWAKLTYALPPMDTITLEISAVHEGRTWKNRHGVPIGNIREGKRDVDAHIDAPRLMEIAFDTILPKILTFGAGFSWCIKEFVVRDAMWVDLSTHKASIPYFLSQCMVASKKVSKASMFKTKQFALMVVIPEAQWNEYEEWLEKAEEVTIRHQRVAVPTSVPASEVYQHVAVPVSIPASEVSQPTIVPSTHQPSASTKRSHRQNLSISSTSSSPPHKKLTPAQVAPPRSLFSSPDRNDLKQALRSGGTASLDVAQVLDTYTEHVQFYHIPTCPLADILKNVNMLGAGGFKTAHPGWLSLTPLMESGLGSIAGQAVAVKRPFYKVYPSTGNPSYKIGRFALADEIPKLFREANILYWSNSLLQLTYAFIDRCITSSTESPPFEIPRVRFVNAGLALSYSQHGSKAPAKGGSKVGSSCAGYLIEELIEGGHAEFVKFIHNMDSNPLLDYDDYRYKVAVFFAFTQHVQYIKTGGLAFISDYQGSTELLTDPSVGEGEDIFGDGNIECTVRMFGKQHKCNKFCKWPGFGLEAFVEQTEEAEDEVEDEVEAEGAPTTP</sequence>
<dbReference type="Gene3D" id="3.20.200.10">
    <property type="entry name" value="MHCK/EF2 kinase"/>
    <property type="match status" value="1"/>
</dbReference>
<keyword evidence="7" id="KW-1185">Reference proteome</keyword>
<feature type="compositionally biased region" description="Acidic residues" evidence="4">
    <location>
        <begin position="581"/>
        <end position="595"/>
    </location>
</feature>
<dbReference type="SUPFAM" id="SSF56112">
    <property type="entry name" value="Protein kinase-like (PK-like)"/>
    <property type="match status" value="1"/>
</dbReference>
<dbReference type="AlphaFoldDB" id="A0AAD4EK59"/>
<dbReference type="Proteomes" id="UP001195769">
    <property type="component" value="Unassembled WGS sequence"/>
</dbReference>
<feature type="region of interest" description="Disordered" evidence="4">
    <location>
        <begin position="1"/>
        <end position="41"/>
    </location>
</feature>
<dbReference type="InterPro" id="IPR004166">
    <property type="entry name" value="a-kinase_dom"/>
</dbReference>
<evidence type="ECO:0000256" key="1">
    <source>
        <dbReference type="ARBA" id="ARBA00022527"/>
    </source>
</evidence>
<dbReference type="RefSeq" id="XP_041232059.1">
    <property type="nucleotide sequence ID" value="XM_041366082.1"/>
</dbReference>
<dbReference type="InterPro" id="IPR011009">
    <property type="entry name" value="Kinase-like_dom_sf"/>
</dbReference>
<organism evidence="6 7">
    <name type="scientific">Suillus fuscotomentosus</name>
    <dbReference type="NCBI Taxonomy" id="1912939"/>
    <lineage>
        <taxon>Eukaryota</taxon>
        <taxon>Fungi</taxon>
        <taxon>Dikarya</taxon>
        <taxon>Basidiomycota</taxon>
        <taxon>Agaricomycotina</taxon>
        <taxon>Agaricomycetes</taxon>
        <taxon>Agaricomycetidae</taxon>
        <taxon>Boletales</taxon>
        <taxon>Suillineae</taxon>
        <taxon>Suillaceae</taxon>
        <taxon>Suillus</taxon>
    </lineage>
</organism>